<evidence type="ECO:0000313" key="3">
    <source>
        <dbReference type="Proteomes" id="UP000799291"/>
    </source>
</evidence>
<keyword evidence="3" id="KW-1185">Reference proteome</keyword>
<sequence>MQRLCNMQFVKVGCSGVDRSTPRRLTPFALALSRAVADDSTPADLNRTIRSYKSEHSDAKGTPMTYLSHILAPQGKFRMNPCLYASFVYGLIGRRDTHLGFGRTTAMLLHADPMTVFLLSKIRNCCLSEGCSLHVSAPRCTSTQMQPALLHSKPPLPRNGGTADK</sequence>
<evidence type="ECO:0000256" key="1">
    <source>
        <dbReference type="SAM" id="MobiDB-lite"/>
    </source>
</evidence>
<evidence type="ECO:0000313" key="2">
    <source>
        <dbReference type="EMBL" id="KAF2676086.1"/>
    </source>
</evidence>
<name>A0A6G1ID06_9PLEO</name>
<proteinExistence type="predicted"/>
<reference evidence="2" key="1">
    <citation type="journal article" date="2020" name="Stud. Mycol.">
        <title>101 Dothideomycetes genomes: a test case for predicting lifestyles and emergence of pathogens.</title>
        <authorList>
            <person name="Haridas S."/>
            <person name="Albert R."/>
            <person name="Binder M."/>
            <person name="Bloem J."/>
            <person name="Labutti K."/>
            <person name="Salamov A."/>
            <person name="Andreopoulos B."/>
            <person name="Baker S."/>
            <person name="Barry K."/>
            <person name="Bills G."/>
            <person name="Bluhm B."/>
            <person name="Cannon C."/>
            <person name="Castanera R."/>
            <person name="Culley D."/>
            <person name="Daum C."/>
            <person name="Ezra D."/>
            <person name="Gonzalez J."/>
            <person name="Henrissat B."/>
            <person name="Kuo A."/>
            <person name="Liang C."/>
            <person name="Lipzen A."/>
            <person name="Lutzoni F."/>
            <person name="Magnuson J."/>
            <person name="Mondo S."/>
            <person name="Nolan M."/>
            <person name="Ohm R."/>
            <person name="Pangilinan J."/>
            <person name="Park H.-J."/>
            <person name="Ramirez L."/>
            <person name="Alfaro M."/>
            <person name="Sun H."/>
            <person name="Tritt A."/>
            <person name="Yoshinaga Y."/>
            <person name="Zwiers L.-H."/>
            <person name="Turgeon B."/>
            <person name="Goodwin S."/>
            <person name="Spatafora J."/>
            <person name="Crous P."/>
            <person name="Grigoriev I."/>
        </authorList>
    </citation>
    <scope>NUCLEOTIDE SEQUENCE</scope>
    <source>
        <strain evidence="2">CBS 122367</strain>
    </source>
</reference>
<dbReference type="AlphaFoldDB" id="A0A6G1ID06"/>
<feature type="region of interest" description="Disordered" evidence="1">
    <location>
        <begin position="146"/>
        <end position="165"/>
    </location>
</feature>
<accession>A0A6G1ID06</accession>
<dbReference type="Proteomes" id="UP000799291">
    <property type="component" value="Unassembled WGS sequence"/>
</dbReference>
<protein>
    <submittedName>
        <fullName evidence="2">Uncharacterized protein</fullName>
    </submittedName>
</protein>
<gene>
    <name evidence="2" type="ORF">K458DRAFT_194627</name>
</gene>
<dbReference type="EMBL" id="MU005640">
    <property type="protein sequence ID" value="KAF2676086.1"/>
    <property type="molecule type" value="Genomic_DNA"/>
</dbReference>
<organism evidence="2 3">
    <name type="scientific">Lentithecium fluviatile CBS 122367</name>
    <dbReference type="NCBI Taxonomy" id="1168545"/>
    <lineage>
        <taxon>Eukaryota</taxon>
        <taxon>Fungi</taxon>
        <taxon>Dikarya</taxon>
        <taxon>Ascomycota</taxon>
        <taxon>Pezizomycotina</taxon>
        <taxon>Dothideomycetes</taxon>
        <taxon>Pleosporomycetidae</taxon>
        <taxon>Pleosporales</taxon>
        <taxon>Massarineae</taxon>
        <taxon>Lentitheciaceae</taxon>
        <taxon>Lentithecium</taxon>
    </lineage>
</organism>